<keyword evidence="2" id="KW-0812">Transmembrane</keyword>
<dbReference type="InterPro" id="IPR001623">
    <property type="entry name" value="DnaJ_domain"/>
</dbReference>
<dbReference type="CDD" id="cd06257">
    <property type="entry name" value="DnaJ"/>
    <property type="match status" value="1"/>
</dbReference>
<name>A0AAP0G7K7_9ASPA</name>
<feature type="transmembrane region" description="Helical" evidence="2">
    <location>
        <begin position="116"/>
        <end position="135"/>
    </location>
</feature>
<dbReference type="InterPro" id="IPR036869">
    <property type="entry name" value="J_dom_sf"/>
</dbReference>
<dbReference type="Proteomes" id="UP001418222">
    <property type="component" value="Unassembled WGS sequence"/>
</dbReference>
<gene>
    <name evidence="4" type="ORF">KSP39_PZI009117</name>
</gene>
<dbReference type="PANTHER" id="PTHR45270:SF1">
    <property type="entry name" value="CHAPERONE DNAJ-DOMAIN SUPERFAMILY PROTEIN"/>
    <property type="match status" value="1"/>
</dbReference>
<feature type="domain" description="J" evidence="3">
    <location>
        <begin position="297"/>
        <end position="368"/>
    </location>
</feature>
<evidence type="ECO:0000256" key="1">
    <source>
        <dbReference type="SAM" id="MobiDB-lite"/>
    </source>
</evidence>
<dbReference type="Pfam" id="PF14901">
    <property type="entry name" value="Jiv90"/>
    <property type="match status" value="1"/>
</dbReference>
<reference evidence="4 5" key="1">
    <citation type="journal article" date="2022" name="Nat. Plants">
        <title>Genomes of leafy and leafless Platanthera orchids illuminate the evolution of mycoheterotrophy.</title>
        <authorList>
            <person name="Li M.H."/>
            <person name="Liu K.W."/>
            <person name="Li Z."/>
            <person name="Lu H.C."/>
            <person name="Ye Q.L."/>
            <person name="Zhang D."/>
            <person name="Wang J.Y."/>
            <person name="Li Y.F."/>
            <person name="Zhong Z.M."/>
            <person name="Liu X."/>
            <person name="Yu X."/>
            <person name="Liu D.K."/>
            <person name="Tu X.D."/>
            <person name="Liu B."/>
            <person name="Hao Y."/>
            <person name="Liao X.Y."/>
            <person name="Jiang Y.T."/>
            <person name="Sun W.H."/>
            <person name="Chen J."/>
            <person name="Chen Y.Q."/>
            <person name="Ai Y."/>
            <person name="Zhai J.W."/>
            <person name="Wu S.S."/>
            <person name="Zhou Z."/>
            <person name="Hsiao Y.Y."/>
            <person name="Wu W.L."/>
            <person name="Chen Y.Y."/>
            <person name="Lin Y.F."/>
            <person name="Hsu J.L."/>
            <person name="Li C.Y."/>
            <person name="Wang Z.W."/>
            <person name="Zhao X."/>
            <person name="Zhong W.Y."/>
            <person name="Ma X.K."/>
            <person name="Ma L."/>
            <person name="Huang J."/>
            <person name="Chen G.Z."/>
            <person name="Huang M.Z."/>
            <person name="Huang L."/>
            <person name="Peng D.H."/>
            <person name="Luo Y.B."/>
            <person name="Zou S.Q."/>
            <person name="Chen S.P."/>
            <person name="Lan S."/>
            <person name="Tsai W.C."/>
            <person name="Van de Peer Y."/>
            <person name="Liu Z.J."/>
        </authorList>
    </citation>
    <scope>NUCLEOTIDE SEQUENCE [LARGE SCALE GENOMIC DNA]</scope>
    <source>
        <strain evidence="4">Lor287</strain>
    </source>
</reference>
<keyword evidence="5" id="KW-1185">Reference proteome</keyword>
<evidence type="ECO:0000313" key="5">
    <source>
        <dbReference type="Proteomes" id="UP001418222"/>
    </source>
</evidence>
<dbReference type="Pfam" id="PF00226">
    <property type="entry name" value="DnaJ"/>
    <property type="match status" value="1"/>
</dbReference>
<dbReference type="PANTHER" id="PTHR45270">
    <property type="entry name" value="OS03G0832900 PROTEIN"/>
    <property type="match status" value="1"/>
</dbReference>
<dbReference type="PROSITE" id="PS50076">
    <property type="entry name" value="DNAJ_2"/>
    <property type="match status" value="1"/>
</dbReference>
<keyword evidence="2" id="KW-0472">Membrane</keyword>
<organism evidence="4 5">
    <name type="scientific">Platanthera zijinensis</name>
    <dbReference type="NCBI Taxonomy" id="2320716"/>
    <lineage>
        <taxon>Eukaryota</taxon>
        <taxon>Viridiplantae</taxon>
        <taxon>Streptophyta</taxon>
        <taxon>Embryophyta</taxon>
        <taxon>Tracheophyta</taxon>
        <taxon>Spermatophyta</taxon>
        <taxon>Magnoliopsida</taxon>
        <taxon>Liliopsida</taxon>
        <taxon>Asparagales</taxon>
        <taxon>Orchidaceae</taxon>
        <taxon>Orchidoideae</taxon>
        <taxon>Orchideae</taxon>
        <taxon>Orchidinae</taxon>
        <taxon>Platanthera</taxon>
    </lineage>
</organism>
<proteinExistence type="predicted"/>
<evidence type="ECO:0000259" key="3">
    <source>
        <dbReference type="PROSITE" id="PS50076"/>
    </source>
</evidence>
<dbReference type="SMART" id="SM00271">
    <property type="entry name" value="DnaJ"/>
    <property type="match status" value="1"/>
</dbReference>
<comment type="caution">
    <text evidence="4">The sequence shown here is derived from an EMBL/GenBank/DDBJ whole genome shotgun (WGS) entry which is preliminary data.</text>
</comment>
<dbReference type="Gene3D" id="1.10.287.110">
    <property type="entry name" value="DnaJ domain"/>
    <property type="match status" value="1"/>
</dbReference>
<dbReference type="InterPro" id="IPR032843">
    <property type="entry name" value="Jiv"/>
</dbReference>
<sequence>MGDIGLFSQGWKCLESQKQAFVGTQAALCCMRDRLIFLVDRHWPLVSRWSMNLGKFLVKMIWLWRDCVVRGFKSLTGLGSAVLFVIVWSCFLSLASTACLLYVLISLGAAGASIYFLGYTPGLFIAGLFGVLIMWKYNNFWTTGLLIIVGGIITHVNHAGYVFSLSYARLLIFVSAAYALYIVHARVGWAGVFFSINLSFISNDLLNKLLQGYDYASESTNFEGRKASEPPLEEYPCDFEFFPRTTEANNAASSKPAVKDSVSSIFLDVQKEASSSKVVKVDSASVDEIKRIMNTSNHYEALGFPRRNSIDPIALKKEYYKKAMLVHPDKNLGNSLASESFKKLQCAFEDYFQVLSDFTKKKNYDEQLRKEESRGVAQRSCSTSRQDEVDFHSEESRRIDCTKCGNSHIWICVKRSKTSARWCQDCAQYHQAKDGDGWVEFRLSSFFSASQQVEIPRAFVCAESKIFDVSEWAICQGMVCKPNTHRPSFHVNMVGLDKSSQRSNSSRYPWGLDAELVPEDDEFELWLQQALASGLFSESPKRRKSWSPFKLPQKGIRPWRRSP</sequence>
<keyword evidence="2" id="KW-1133">Transmembrane helix</keyword>
<evidence type="ECO:0000256" key="2">
    <source>
        <dbReference type="SAM" id="Phobius"/>
    </source>
</evidence>
<feature type="transmembrane region" description="Helical" evidence="2">
    <location>
        <begin position="81"/>
        <end position="104"/>
    </location>
</feature>
<protein>
    <recommendedName>
        <fullName evidence="3">J domain-containing protein</fullName>
    </recommendedName>
</protein>
<dbReference type="SUPFAM" id="SSF46565">
    <property type="entry name" value="Chaperone J-domain"/>
    <property type="match status" value="1"/>
</dbReference>
<feature type="transmembrane region" description="Helical" evidence="2">
    <location>
        <begin position="141"/>
        <end position="163"/>
    </location>
</feature>
<dbReference type="GO" id="GO:0005783">
    <property type="term" value="C:endoplasmic reticulum"/>
    <property type="evidence" value="ECO:0007669"/>
    <property type="project" value="UniProtKB-ARBA"/>
</dbReference>
<feature type="transmembrane region" description="Helical" evidence="2">
    <location>
        <begin position="170"/>
        <end position="196"/>
    </location>
</feature>
<dbReference type="EMBL" id="JBBWWQ010000007">
    <property type="protein sequence ID" value="KAK8942599.1"/>
    <property type="molecule type" value="Genomic_DNA"/>
</dbReference>
<dbReference type="AlphaFoldDB" id="A0AAP0G7K7"/>
<accession>A0AAP0G7K7</accession>
<evidence type="ECO:0000313" key="4">
    <source>
        <dbReference type="EMBL" id="KAK8942599.1"/>
    </source>
</evidence>
<feature type="region of interest" description="Disordered" evidence="1">
    <location>
        <begin position="536"/>
        <end position="563"/>
    </location>
</feature>